<proteinExistence type="predicted"/>
<evidence type="ECO:0000256" key="2">
    <source>
        <dbReference type="PIRSR" id="PIRSR036894-2"/>
    </source>
</evidence>
<comment type="cofactor">
    <cofactor evidence="1">
        <name>Zn(2+)</name>
        <dbReference type="ChEBI" id="CHEBI:29105"/>
    </cofactor>
    <text evidence="1">Binds 1 zinc ion per subunit.</text>
</comment>
<sequence>MAPTALYPLKFDPIYQYRIWGGRRLSNLLLKPLPPDDPIGEAWILSDRDDHPSKVSNGNLQGQTINQLIENSSAELLGKLAGKFKRFPLLLKFLDCQKVLSVQVHPADQLKKYIPKGENGKTEAWVVLQTGKDALIYAGLKPGTTKELIRTDLDAHTVGDDLASFKPTVGDAVLIKAGTVHTLNDVVVFEVQENSDVTYRLYDWDRVDEKTGQPRDLQVEEALACIDFSKTDIKPSIPIKIDEGIDKGHALCEKLLSDEHFKVWRLTSELPFMVGKMATCRILVNIEGDGEIEYNDELYPFKKGEVMLLPASVGSCPFVPKGKVVLLEVALPEG</sequence>
<dbReference type="InterPro" id="IPR049071">
    <property type="entry name" value="MPI_cupin_dom"/>
</dbReference>
<dbReference type="SUPFAM" id="SSF51182">
    <property type="entry name" value="RmlC-like cupins"/>
    <property type="match status" value="1"/>
</dbReference>
<name>A0A110B1B6_9SPHI</name>
<dbReference type="PANTHER" id="PTHR42742:SF3">
    <property type="entry name" value="FRUCTOKINASE"/>
    <property type="match status" value="1"/>
</dbReference>
<dbReference type="EC" id="5.3.1.8" evidence="5"/>
<protein>
    <submittedName>
        <fullName evidence="5">Putative mannose-6-phosphate isomerase YvyI</fullName>
        <ecNumber evidence="5">5.3.1.8</ecNumber>
    </submittedName>
</protein>
<feature type="domain" description="Mannose-6-phosphate isomerase cupin" evidence="4">
    <location>
        <begin position="261"/>
        <end position="319"/>
    </location>
</feature>
<dbReference type="AlphaFoldDB" id="A0A110B1B6"/>
<keyword evidence="1" id="KW-0479">Metal-binding</keyword>
<feature type="domain" description="Phosphomannose isomerase type I catalytic" evidence="3">
    <location>
        <begin position="10"/>
        <end position="112"/>
    </location>
</feature>
<dbReference type="PIRSF" id="PIRSF036894">
    <property type="entry name" value="PMI_Firm_short"/>
    <property type="match status" value="1"/>
</dbReference>
<dbReference type="Gene3D" id="2.60.120.10">
    <property type="entry name" value="Jelly Rolls"/>
    <property type="match status" value="2"/>
</dbReference>
<dbReference type="Pfam" id="PF21621">
    <property type="entry name" value="MPI_cupin_dom"/>
    <property type="match status" value="1"/>
</dbReference>
<feature type="binding site" evidence="1">
    <location>
        <position position="105"/>
    </location>
    <ligand>
        <name>Zn(2+)</name>
        <dbReference type="ChEBI" id="CHEBI:29105"/>
    </ligand>
</feature>
<evidence type="ECO:0000256" key="1">
    <source>
        <dbReference type="PIRSR" id="PIRSR036894-1"/>
    </source>
</evidence>
<dbReference type="Proteomes" id="UP000218263">
    <property type="component" value="Chromosome"/>
</dbReference>
<dbReference type="InterPro" id="IPR046457">
    <property type="entry name" value="PMI_typeI_cat"/>
</dbReference>
<dbReference type="RefSeq" id="WP_096350185.1">
    <property type="nucleotide sequence ID" value="NZ_AP017313.1"/>
</dbReference>
<feature type="active site" evidence="2">
    <location>
        <position position="200"/>
    </location>
</feature>
<dbReference type="PANTHER" id="PTHR42742">
    <property type="entry name" value="TRANSCRIPTIONAL REPRESSOR MPRA"/>
    <property type="match status" value="1"/>
</dbReference>
<dbReference type="InterPro" id="IPR014628">
    <property type="entry name" value="Man6P_isomerase_Firm_short"/>
</dbReference>
<dbReference type="CDD" id="cd07010">
    <property type="entry name" value="cupin_PMI_type_I_N_bac"/>
    <property type="match status" value="1"/>
</dbReference>
<dbReference type="KEGG" id="mgot:MgSA37_01086"/>
<dbReference type="GO" id="GO:0004476">
    <property type="term" value="F:mannose-6-phosphate isomerase activity"/>
    <property type="evidence" value="ECO:0007669"/>
    <property type="project" value="InterPro"/>
</dbReference>
<evidence type="ECO:0000259" key="4">
    <source>
        <dbReference type="Pfam" id="PF21621"/>
    </source>
</evidence>
<dbReference type="Pfam" id="PF20511">
    <property type="entry name" value="PMI_typeI_cat"/>
    <property type="match status" value="1"/>
</dbReference>
<dbReference type="GO" id="GO:0008270">
    <property type="term" value="F:zinc ion binding"/>
    <property type="evidence" value="ECO:0007669"/>
    <property type="project" value="InterPro"/>
</dbReference>
<feature type="binding site" evidence="1">
    <location>
        <position position="181"/>
    </location>
    <ligand>
        <name>Zn(2+)</name>
        <dbReference type="ChEBI" id="CHEBI:29105"/>
    </ligand>
</feature>
<dbReference type="OrthoDB" id="9808275at2"/>
<gene>
    <name evidence="5" type="primary">yvyI</name>
    <name evidence="5" type="ORF">MgSA37_01086</name>
</gene>
<dbReference type="InterPro" id="IPR011051">
    <property type="entry name" value="RmlC_Cupin_sf"/>
</dbReference>
<evidence type="ECO:0000313" key="6">
    <source>
        <dbReference type="Proteomes" id="UP000218263"/>
    </source>
</evidence>
<dbReference type="GO" id="GO:0005975">
    <property type="term" value="P:carbohydrate metabolic process"/>
    <property type="evidence" value="ECO:0007669"/>
    <property type="project" value="InterPro"/>
</dbReference>
<dbReference type="InterPro" id="IPR051804">
    <property type="entry name" value="Carb_Metab_Reg_Kinase/Isom"/>
</dbReference>
<keyword evidence="6" id="KW-1185">Reference proteome</keyword>
<keyword evidence="5" id="KW-0413">Isomerase</keyword>
<dbReference type="InterPro" id="IPR014710">
    <property type="entry name" value="RmlC-like_jellyroll"/>
</dbReference>
<dbReference type="EMBL" id="AP017313">
    <property type="protein sequence ID" value="BAU52922.1"/>
    <property type="molecule type" value="Genomic_DNA"/>
</dbReference>
<feature type="binding site" evidence="1">
    <location>
        <position position="123"/>
    </location>
    <ligand>
        <name>Zn(2+)</name>
        <dbReference type="ChEBI" id="CHEBI:29105"/>
    </ligand>
</feature>
<reference evidence="5 6" key="1">
    <citation type="submission" date="2015-12" db="EMBL/GenBank/DDBJ databases">
        <title>Genome sequence of Mucilaginibacter gotjawali.</title>
        <authorList>
            <person name="Lee J.S."/>
            <person name="Lee K.C."/>
            <person name="Kim K.K."/>
            <person name="Lee B.W."/>
        </authorList>
    </citation>
    <scope>NUCLEOTIDE SEQUENCE [LARGE SCALE GENOMIC DNA]</scope>
    <source>
        <strain evidence="5 6">SA3-7</strain>
    </source>
</reference>
<accession>A0A110B1B6</accession>
<organism evidence="5 6">
    <name type="scientific">Mucilaginibacter gotjawali</name>
    <dbReference type="NCBI Taxonomy" id="1550579"/>
    <lineage>
        <taxon>Bacteria</taxon>
        <taxon>Pseudomonadati</taxon>
        <taxon>Bacteroidota</taxon>
        <taxon>Sphingobacteriia</taxon>
        <taxon>Sphingobacteriales</taxon>
        <taxon>Sphingobacteriaceae</taxon>
        <taxon>Mucilaginibacter</taxon>
    </lineage>
</organism>
<keyword evidence="1" id="KW-0862">Zinc</keyword>
<evidence type="ECO:0000313" key="5">
    <source>
        <dbReference type="EMBL" id="BAU52922.1"/>
    </source>
</evidence>
<evidence type="ECO:0000259" key="3">
    <source>
        <dbReference type="Pfam" id="PF20511"/>
    </source>
</evidence>